<evidence type="ECO:0000313" key="3">
    <source>
        <dbReference type="Proteomes" id="UP000198825"/>
    </source>
</evidence>
<dbReference type="STRING" id="546874.SAMN04488544_1359"/>
<dbReference type="EMBL" id="LT629799">
    <property type="protein sequence ID" value="SDU87937.1"/>
    <property type="molecule type" value="Genomic_DNA"/>
</dbReference>
<accession>A0A1H2M3V1</accession>
<protein>
    <submittedName>
        <fullName evidence="2">Uncharacterized protein</fullName>
    </submittedName>
</protein>
<keyword evidence="1" id="KW-1133">Transmembrane helix</keyword>
<reference evidence="3" key="1">
    <citation type="submission" date="2016-10" db="EMBL/GenBank/DDBJ databases">
        <authorList>
            <person name="Varghese N."/>
            <person name="Submissions S."/>
        </authorList>
    </citation>
    <scope>NUCLEOTIDE SEQUENCE [LARGE SCALE GENOMIC DNA]</scope>
    <source>
        <strain evidence="3">DSM 21743</strain>
    </source>
</reference>
<keyword evidence="3" id="KW-1185">Reference proteome</keyword>
<feature type="transmembrane region" description="Helical" evidence="1">
    <location>
        <begin position="35"/>
        <end position="56"/>
    </location>
</feature>
<dbReference type="Proteomes" id="UP000198825">
    <property type="component" value="Chromosome I"/>
</dbReference>
<keyword evidence="1" id="KW-0472">Membrane</keyword>
<evidence type="ECO:0000313" key="2">
    <source>
        <dbReference type="EMBL" id="SDU87937.1"/>
    </source>
</evidence>
<proteinExistence type="predicted"/>
<keyword evidence="1" id="KW-0812">Transmembrane</keyword>
<name>A0A1H2M3V1_9ACTN</name>
<evidence type="ECO:0000256" key="1">
    <source>
        <dbReference type="SAM" id="Phobius"/>
    </source>
</evidence>
<sequence length="88" mass="9120">MSAACPEPVVESRVRPSRRLLRAGSAVPGAAPRRLLRALTAAVVVPVLAVLGVLVAPSTATAAPSCAPVDIYYNTPNGYLYRYTPTAG</sequence>
<gene>
    <name evidence="2" type="ORF">SAMN04488544_1359</name>
</gene>
<dbReference type="AlphaFoldDB" id="A0A1H2M3V1"/>
<dbReference type="RefSeq" id="WP_091073786.1">
    <property type="nucleotide sequence ID" value="NZ_LT629799.1"/>
</dbReference>
<organism evidence="2 3">
    <name type="scientific">Microlunatus sagamiharensis</name>
    <dbReference type="NCBI Taxonomy" id="546874"/>
    <lineage>
        <taxon>Bacteria</taxon>
        <taxon>Bacillati</taxon>
        <taxon>Actinomycetota</taxon>
        <taxon>Actinomycetes</taxon>
        <taxon>Propionibacteriales</taxon>
        <taxon>Propionibacteriaceae</taxon>
        <taxon>Microlunatus</taxon>
    </lineage>
</organism>